<dbReference type="PANTHER" id="PTHR42643:SF40">
    <property type="entry name" value="IONOTROPIC RECEPTOR 41A-RELATED"/>
    <property type="match status" value="1"/>
</dbReference>
<keyword evidence="6" id="KW-0675">Receptor</keyword>
<evidence type="ECO:0000256" key="5">
    <source>
        <dbReference type="ARBA" id="ARBA00023136"/>
    </source>
</evidence>
<evidence type="ECO:0000256" key="7">
    <source>
        <dbReference type="ARBA" id="ARBA00023180"/>
    </source>
</evidence>
<evidence type="ECO:0000256" key="3">
    <source>
        <dbReference type="ARBA" id="ARBA00022692"/>
    </source>
</evidence>
<dbReference type="PANTHER" id="PTHR42643">
    <property type="entry name" value="IONOTROPIC RECEPTOR 20A-RELATED"/>
    <property type="match status" value="1"/>
</dbReference>
<reference evidence="9" key="1">
    <citation type="journal article" date="2023" name="Genome Biol. Evol.">
        <title>Long-read-based Genome Assembly of Drosophila gunungcola Reveals Fewer Chemosensory Genes in Flower-breeding Species.</title>
        <authorList>
            <person name="Negi A."/>
            <person name="Liao B.Y."/>
            <person name="Yeh S.D."/>
        </authorList>
    </citation>
    <scope>NUCLEOTIDE SEQUENCE</scope>
    <source>
        <strain evidence="9">Sukarami</strain>
    </source>
</reference>
<evidence type="ECO:0000256" key="6">
    <source>
        <dbReference type="ARBA" id="ARBA00023170"/>
    </source>
</evidence>
<keyword evidence="10" id="KW-1185">Reference proteome</keyword>
<evidence type="ECO:0000256" key="8">
    <source>
        <dbReference type="SAM" id="Phobius"/>
    </source>
</evidence>
<evidence type="ECO:0000313" key="10">
    <source>
        <dbReference type="Proteomes" id="UP001059596"/>
    </source>
</evidence>
<evidence type="ECO:0000313" key="9">
    <source>
        <dbReference type="EMBL" id="KAI8037670.1"/>
    </source>
</evidence>
<dbReference type="InterPro" id="IPR052192">
    <property type="entry name" value="Insect_Ionotropic_Sensory_Rcpt"/>
</dbReference>
<dbReference type="AlphaFoldDB" id="A0A9Q0BN40"/>
<keyword evidence="3 8" id="KW-0812">Transmembrane</keyword>
<keyword evidence="7" id="KW-0325">Glycoprotein</keyword>
<dbReference type="Proteomes" id="UP001059596">
    <property type="component" value="Unassembled WGS sequence"/>
</dbReference>
<gene>
    <name evidence="9" type="ORF">M5D96_009475</name>
</gene>
<evidence type="ECO:0000256" key="2">
    <source>
        <dbReference type="ARBA" id="ARBA00022475"/>
    </source>
</evidence>
<sequence>MVINQKADICIGAMYSWSEVYTYLDLSMYLVRSGITCLVPAPLRQASHFAIGNYLVPQAIDQLVIMQDDIYFQYTVAFVPRLWPLLEQFNTLIYNWHSSGLDKYWEYRIIADNLNLKTQQQVEETMSGRKEDIGPVMLGMSNFAGFLILWILGSAVAISVF</sequence>
<protein>
    <submittedName>
        <fullName evidence="9">Uncharacterized protein</fullName>
    </submittedName>
</protein>
<keyword evidence="5 8" id="KW-0472">Membrane</keyword>
<name>A0A9Q0BN40_9MUSC</name>
<comment type="subcellular location">
    <subcellularLocation>
        <location evidence="1">Cell membrane</location>
        <topology evidence="1">Multi-pass membrane protein</topology>
    </subcellularLocation>
</comment>
<dbReference type="GO" id="GO:0005886">
    <property type="term" value="C:plasma membrane"/>
    <property type="evidence" value="ECO:0007669"/>
    <property type="project" value="UniProtKB-SubCell"/>
</dbReference>
<keyword evidence="4 8" id="KW-1133">Transmembrane helix</keyword>
<evidence type="ECO:0000256" key="4">
    <source>
        <dbReference type="ARBA" id="ARBA00022989"/>
    </source>
</evidence>
<keyword evidence="2" id="KW-1003">Cell membrane</keyword>
<feature type="transmembrane region" description="Helical" evidence="8">
    <location>
        <begin position="136"/>
        <end position="160"/>
    </location>
</feature>
<dbReference type="SUPFAM" id="SSF53850">
    <property type="entry name" value="Periplasmic binding protein-like II"/>
    <property type="match status" value="1"/>
</dbReference>
<evidence type="ECO:0000256" key="1">
    <source>
        <dbReference type="ARBA" id="ARBA00004651"/>
    </source>
</evidence>
<proteinExistence type="predicted"/>
<comment type="caution">
    <text evidence="9">The sequence shown here is derived from an EMBL/GenBank/DDBJ whole genome shotgun (WGS) entry which is preliminary data.</text>
</comment>
<accession>A0A9Q0BN40</accession>
<dbReference type="EMBL" id="JAMKOV010000011">
    <property type="protein sequence ID" value="KAI8037670.1"/>
    <property type="molecule type" value="Genomic_DNA"/>
</dbReference>
<organism evidence="9 10">
    <name type="scientific">Drosophila gunungcola</name>
    <name type="common">fruit fly</name>
    <dbReference type="NCBI Taxonomy" id="103775"/>
    <lineage>
        <taxon>Eukaryota</taxon>
        <taxon>Metazoa</taxon>
        <taxon>Ecdysozoa</taxon>
        <taxon>Arthropoda</taxon>
        <taxon>Hexapoda</taxon>
        <taxon>Insecta</taxon>
        <taxon>Pterygota</taxon>
        <taxon>Neoptera</taxon>
        <taxon>Endopterygota</taxon>
        <taxon>Diptera</taxon>
        <taxon>Brachycera</taxon>
        <taxon>Muscomorpha</taxon>
        <taxon>Ephydroidea</taxon>
        <taxon>Drosophilidae</taxon>
        <taxon>Drosophila</taxon>
        <taxon>Sophophora</taxon>
    </lineage>
</organism>